<dbReference type="RefSeq" id="XP_024675555.1">
    <property type="nucleotide sequence ID" value="XM_024815869.1"/>
</dbReference>
<dbReference type="GeneID" id="36523029"/>
<accession>A0A2I2FLP9</accession>
<evidence type="ECO:0000313" key="2">
    <source>
        <dbReference type="EMBL" id="PLB41543.1"/>
    </source>
</evidence>
<gene>
    <name evidence="2" type="ORF">BDW47DRAFT_122585</name>
</gene>
<dbReference type="Proteomes" id="UP000234585">
    <property type="component" value="Unassembled WGS sequence"/>
</dbReference>
<protein>
    <submittedName>
        <fullName evidence="2">Uncharacterized protein</fullName>
    </submittedName>
</protein>
<evidence type="ECO:0000313" key="3">
    <source>
        <dbReference type="Proteomes" id="UP000234585"/>
    </source>
</evidence>
<name>A0A2I2FLP9_ASPCN</name>
<reference evidence="2 3" key="1">
    <citation type="submission" date="2017-12" db="EMBL/GenBank/DDBJ databases">
        <authorList>
            <consortium name="DOE Joint Genome Institute"/>
            <person name="Haridas S."/>
            <person name="Kjaerbolling I."/>
            <person name="Vesth T.C."/>
            <person name="Frisvad J.C."/>
            <person name="Nybo J.L."/>
            <person name="Theobald S."/>
            <person name="Kuo A."/>
            <person name="Bowyer P."/>
            <person name="Matsuda Y."/>
            <person name="Mondo S."/>
            <person name="Lyhne E.K."/>
            <person name="Kogle M.E."/>
            <person name="Clum A."/>
            <person name="Lipzen A."/>
            <person name="Salamov A."/>
            <person name="Ngan C.Y."/>
            <person name="Daum C."/>
            <person name="Chiniquy J."/>
            <person name="Barry K."/>
            <person name="LaButti K."/>
            <person name="Simmons B.A."/>
            <person name="Magnuson J.K."/>
            <person name="Mortensen U.H."/>
            <person name="Larsen T.O."/>
            <person name="Grigoriev I.V."/>
            <person name="Baker S.E."/>
            <person name="Andersen M.R."/>
            <person name="Nordberg H.P."/>
            <person name="Cantor M.N."/>
            <person name="Hua S.X."/>
        </authorList>
    </citation>
    <scope>NUCLEOTIDE SEQUENCE [LARGE SCALE GENOMIC DNA]</scope>
    <source>
        <strain evidence="2 3">CBS 102.13</strain>
    </source>
</reference>
<keyword evidence="3" id="KW-1185">Reference proteome</keyword>
<dbReference type="OrthoDB" id="4482958at2759"/>
<dbReference type="EMBL" id="KZ559120">
    <property type="protein sequence ID" value="PLB41543.1"/>
    <property type="molecule type" value="Genomic_DNA"/>
</dbReference>
<proteinExistence type="predicted"/>
<evidence type="ECO:0000256" key="1">
    <source>
        <dbReference type="SAM" id="MobiDB-lite"/>
    </source>
</evidence>
<feature type="compositionally biased region" description="Low complexity" evidence="1">
    <location>
        <begin position="131"/>
        <end position="143"/>
    </location>
</feature>
<feature type="region of interest" description="Disordered" evidence="1">
    <location>
        <begin position="89"/>
        <end position="153"/>
    </location>
</feature>
<sequence>MAPKSKSDTNVDGEVTPQDAKFIVECLKSIGDDKMVNLVKVADALGYTNVASVGNRFRAVRKRYGFEQLEAKSTGMSITPKGKAKLDALASTPTKVKPQAKGVMDDSSSDDDSFVTAKEYQSSSDNEGETKASASSSPGPKKALGGRGKNVEMRDTAQEALALAEDAGAFVKVEDSAVEDEVVIKYEGAA</sequence>
<dbReference type="AlphaFoldDB" id="A0A2I2FLP9"/>
<organism evidence="2 3">
    <name type="scientific">Aspergillus candidus</name>
    <dbReference type="NCBI Taxonomy" id="41067"/>
    <lineage>
        <taxon>Eukaryota</taxon>
        <taxon>Fungi</taxon>
        <taxon>Dikarya</taxon>
        <taxon>Ascomycota</taxon>
        <taxon>Pezizomycotina</taxon>
        <taxon>Eurotiomycetes</taxon>
        <taxon>Eurotiomycetidae</taxon>
        <taxon>Eurotiales</taxon>
        <taxon>Aspergillaceae</taxon>
        <taxon>Aspergillus</taxon>
        <taxon>Aspergillus subgen. Circumdati</taxon>
    </lineage>
</organism>